<evidence type="ECO:0000313" key="2">
    <source>
        <dbReference type="EMBL" id="EMI24350.1"/>
    </source>
</evidence>
<dbReference type="Proteomes" id="UP000011996">
    <property type="component" value="Unassembled WGS sequence"/>
</dbReference>
<dbReference type="AlphaFoldDB" id="M5RYI7"/>
<accession>M5RYI7</accession>
<name>M5RYI7_9BACT</name>
<gene>
    <name evidence="2" type="ORF">RESH_05071</name>
</gene>
<evidence type="ECO:0000313" key="3">
    <source>
        <dbReference type="Proteomes" id="UP000011996"/>
    </source>
</evidence>
<dbReference type="EMBL" id="ANOF01000160">
    <property type="protein sequence ID" value="EMI24350.1"/>
    <property type="molecule type" value="Genomic_DNA"/>
</dbReference>
<feature type="compositionally biased region" description="Polar residues" evidence="1">
    <location>
        <begin position="36"/>
        <end position="54"/>
    </location>
</feature>
<dbReference type="PROSITE" id="PS51257">
    <property type="entry name" value="PROKAR_LIPOPROTEIN"/>
    <property type="match status" value="1"/>
</dbReference>
<organism evidence="2 3">
    <name type="scientific">Rhodopirellula europaea SH398</name>
    <dbReference type="NCBI Taxonomy" id="1263868"/>
    <lineage>
        <taxon>Bacteria</taxon>
        <taxon>Pseudomonadati</taxon>
        <taxon>Planctomycetota</taxon>
        <taxon>Planctomycetia</taxon>
        <taxon>Pirellulales</taxon>
        <taxon>Pirellulaceae</taxon>
        <taxon>Rhodopirellula</taxon>
    </lineage>
</organism>
<reference evidence="2 3" key="1">
    <citation type="journal article" date="2013" name="Mar. Genomics">
        <title>Expression of sulfatases in Rhodopirellula baltica and the diversity of sulfatases in the genus Rhodopirellula.</title>
        <authorList>
            <person name="Wegner C.E."/>
            <person name="Richter-Heitmann T."/>
            <person name="Klindworth A."/>
            <person name="Klockow C."/>
            <person name="Richter M."/>
            <person name="Achstetter T."/>
            <person name="Glockner F.O."/>
            <person name="Harder J."/>
        </authorList>
    </citation>
    <scope>NUCLEOTIDE SEQUENCE [LARGE SCALE GENOMIC DNA]</scope>
    <source>
        <strain evidence="2 3">SH398</strain>
    </source>
</reference>
<sequence length="226" mass="24298">MRLNMRLYQIIAIVFCGMVIAGCSQRPSDPAKPDTDSSISAAEDTSAQAATTDLVSGDKTADVPPVADSKPLVNAEHESSPTAPALTEREIEASLFVLEWRLSDARSGDVKFVAIGHGEDGWIDPSATAMERLSGNGLNLLPASKARLPKPGEMESDNRYRGVEDPETGKRSYIYYASVTKWVDENTAEVSYGTYGGPLAGGGGEVVVEKKDGKWSIKERKGMWVS</sequence>
<comment type="caution">
    <text evidence="2">The sequence shown here is derived from an EMBL/GenBank/DDBJ whole genome shotgun (WGS) entry which is preliminary data.</text>
</comment>
<feature type="region of interest" description="Disordered" evidence="1">
    <location>
        <begin position="26"/>
        <end position="84"/>
    </location>
</feature>
<evidence type="ECO:0008006" key="4">
    <source>
        <dbReference type="Google" id="ProtNLM"/>
    </source>
</evidence>
<proteinExistence type="predicted"/>
<protein>
    <recommendedName>
        <fullName evidence="4">Lipoprotein</fullName>
    </recommendedName>
</protein>
<evidence type="ECO:0000256" key="1">
    <source>
        <dbReference type="SAM" id="MobiDB-lite"/>
    </source>
</evidence>